<evidence type="ECO:0000259" key="10">
    <source>
        <dbReference type="PROSITE" id="PS50262"/>
    </source>
</evidence>
<keyword evidence="5 9" id="KW-0472">Membrane</keyword>
<keyword evidence="6 8" id="KW-0675">Receptor</keyword>
<dbReference type="PRINTS" id="PR00237">
    <property type="entry name" value="GPCRRHODOPSN"/>
</dbReference>
<feature type="transmembrane region" description="Helical" evidence="9">
    <location>
        <begin position="109"/>
        <end position="136"/>
    </location>
</feature>
<keyword evidence="4 8" id="KW-0297">G-protein coupled receptor</keyword>
<comment type="similarity">
    <text evidence="8">Belongs to the G-protein coupled receptor 1 family.</text>
</comment>
<organism evidence="11 12">
    <name type="scientific">Actinia tenebrosa</name>
    <name type="common">Australian red waratah sea anemone</name>
    <dbReference type="NCBI Taxonomy" id="6105"/>
    <lineage>
        <taxon>Eukaryota</taxon>
        <taxon>Metazoa</taxon>
        <taxon>Cnidaria</taxon>
        <taxon>Anthozoa</taxon>
        <taxon>Hexacorallia</taxon>
        <taxon>Actiniaria</taxon>
        <taxon>Actiniidae</taxon>
        <taxon>Actinia</taxon>
    </lineage>
</organism>
<evidence type="ECO:0000256" key="5">
    <source>
        <dbReference type="ARBA" id="ARBA00023136"/>
    </source>
</evidence>
<dbReference type="GeneID" id="116296544"/>
<keyword evidence="11" id="KW-1185">Reference proteome</keyword>
<name>A0A6P8HYQ1_ACTTE</name>
<feature type="transmembrane region" description="Helical" evidence="9">
    <location>
        <begin position="39"/>
        <end position="61"/>
    </location>
</feature>
<evidence type="ECO:0000256" key="1">
    <source>
        <dbReference type="ARBA" id="ARBA00004141"/>
    </source>
</evidence>
<evidence type="ECO:0000256" key="9">
    <source>
        <dbReference type="SAM" id="Phobius"/>
    </source>
</evidence>
<dbReference type="Pfam" id="PF00001">
    <property type="entry name" value="7tm_1"/>
    <property type="match status" value="1"/>
</dbReference>
<dbReference type="InParanoid" id="A0A6P8HYQ1"/>
<proteinExistence type="inferred from homology"/>
<evidence type="ECO:0000256" key="8">
    <source>
        <dbReference type="RuleBase" id="RU000688"/>
    </source>
</evidence>
<dbReference type="Proteomes" id="UP000515163">
    <property type="component" value="Unplaced"/>
</dbReference>
<feature type="transmembrane region" description="Helical" evidence="9">
    <location>
        <begin position="207"/>
        <end position="234"/>
    </location>
</feature>
<keyword evidence="7 8" id="KW-0807">Transducer</keyword>
<evidence type="ECO:0000256" key="2">
    <source>
        <dbReference type="ARBA" id="ARBA00022692"/>
    </source>
</evidence>
<evidence type="ECO:0000256" key="7">
    <source>
        <dbReference type="ARBA" id="ARBA00023224"/>
    </source>
</evidence>
<dbReference type="InterPro" id="IPR000276">
    <property type="entry name" value="GPCR_Rhodpsn"/>
</dbReference>
<dbReference type="PROSITE" id="PS00237">
    <property type="entry name" value="G_PROTEIN_RECEP_F1_1"/>
    <property type="match status" value="1"/>
</dbReference>
<keyword evidence="2 8" id="KW-0812">Transmembrane</keyword>
<protein>
    <submittedName>
        <fullName evidence="12">QRFP-like peptide receptor</fullName>
    </submittedName>
</protein>
<evidence type="ECO:0000256" key="3">
    <source>
        <dbReference type="ARBA" id="ARBA00022989"/>
    </source>
</evidence>
<dbReference type="Gene3D" id="1.20.1070.10">
    <property type="entry name" value="Rhodopsin 7-helix transmembrane proteins"/>
    <property type="match status" value="1"/>
</dbReference>
<feature type="transmembrane region" description="Helical" evidence="9">
    <location>
        <begin position="157"/>
        <end position="177"/>
    </location>
</feature>
<dbReference type="SUPFAM" id="SSF81321">
    <property type="entry name" value="Family A G protein-coupled receptor-like"/>
    <property type="match status" value="1"/>
</dbReference>
<sequence length="349" mass="39944">MNATVISSSTNRNATTPTSTKALSLCFVNDLTSVKTAKVFFYIIIFIASFIGNTLILNAVIKKATLRRSINQFIGNICLANLLITLVYMPRMMVMVVDGSHWLVEGTLGLVLCKLVPVIHHACLLVSILSLTALSIDRFFYIVVPTKQILSKKKQKFVIPLMWVVAILVRFPSLYALRLHPARHTDSLTCDDSIQKAFKSIKARRTYYTFLLIFFYALPLILIVMFYSIIIVFLKKRKRVCSNRHKADRTVDAKYKEASRKTLKMLITVTVCFVICWATYFLAQIAYRSVPCELRFWRFFLAHCNSAISPYLCMIFNKKYQEHVKNALYRSCCLCCAVCEIADEDVTEI</sequence>
<dbReference type="CDD" id="cd00637">
    <property type="entry name" value="7tm_classA_rhodopsin-like"/>
    <property type="match status" value="1"/>
</dbReference>
<dbReference type="FunFam" id="1.20.1070.10:FF:000291">
    <property type="entry name" value="Predicted protein"/>
    <property type="match status" value="1"/>
</dbReference>
<dbReference type="SMART" id="SM01381">
    <property type="entry name" value="7TM_GPCR_Srsx"/>
    <property type="match status" value="1"/>
</dbReference>
<reference evidence="12" key="1">
    <citation type="submission" date="2025-08" db="UniProtKB">
        <authorList>
            <consortium name="RefSeq"/>
        </authorList>
    </citation>
    <scope>IDENTIFICATION</scope>
    <source>
        <tissue evidence="12">Tentacle</tissue>
    </source>
</reference>
<comment type="subcellular location">
    <subcellularLocation>
        <location evidence="1">Membrane</location>
        <topology evidence="1">Multi-pass membrane protein</topology>
    </subcellularLocation>
</comment>
<dbReference type="OrthoDB" id="5975505at2759"/>
<dbReference type="FunCoup" id="A0A6P8HYQ1">
    <property type="interactions" value="2156"/>
</dbReference>
<feature type="domain" description="G-protein coupled receptors family 1 profile" evidence="10">
    <location>
        <begin position="52"/>
        <end position="313"/>
    </location>
</feature>
<feature type="transmembrane region" description="Helical" evidence="9">
    <location>
        <begin position="295"/>
        <end position="316"/>
    </location>
</feature>
<accession>A0A6P8HYQ1</accession>
<dbReference type="RefSeq" id="XP_031560436.1">
    <property type="nucleotide sequence ID" value="XM_031704576.1"/>
</dbReference>
<dbReference type="PANTHER" id="PTHR45695:SF9">
    <property type="entry name" value="LEUCOKININ RECEPTOR"/>
    <property type="match status" value="1"/>
</dbReference>
<evidence type="ECO:0000256" key="4">
    <source>
        <dbReference type="ARBA" id="ARBA00023040"/>
    </source>
</evidence>
<gene>
    <name evidence="12" type="primary">LOC116296544</name>
</gene>
<dbReference type="InterPro" id="IPR017452">
    <property type="entry name" value="GPCR_Rhodpsn_7TM"/>
</dbReference>
<evidence type="ECO:0000256" key="6">
    <source>
        <dbReference type="ARBA" id="ARBA00023170"/>
    </source>
</evidence>
<evidence type="ECO:0000313" key="11">
    <source>
        <dbReference type="Proteomes" id="UP000515163"/>
    </source>
</evidence>
<dbReference type="PANTHER" id="PTHR45695">
    <property type="entry name" value="LEUCOKININ RECEPTOR-RELATED"/>
    <property type="match status" value="1"/>
</dbReference>
<evidence type="ECO:0000313" key="12">
    <source>
        <dbReference type="RefSeq" id="XP_031560436.1"/>
    </source>
</evidence>
<keyword evidence="3 9" id="KW-1133">Transmembrane helix</keyword>
<dbReference type="PROSITE" id="PS50262">
    <property type="entry name" value="G_PROTEIN_RECEP_F1_2"/>
    <property type="match status" value="1"/>
</dbReference>
<dbReference type="GO" id="GO:0005886">
    <property type="term" value="C:plasma membrane"/>
    <property type="evidence" value="ECO:0007669"/>
    <property type="project" value="TreeGrafter"/>
</dbReference>
<dbReference type="AlphaFoldDB" id="A0A6P8HYQ1"/>
<feature type="transmembrane region" description="Helical" evidence="9">
    <location>
        <begin position="73"/>
        <end position="89"/>
    </location>
</feature>
<dbReference type="KEGG" id="aten:116296544"/>
<dbReference type="GO" id="GO:0004930">
    <property type="term" value="F:G protein-coupled receptor activity"/>
    <property type="evidence" value="ECO:0007669"/>
    <property type="project" value="UniProtKB-KW"/>
</dbReference>
<feature type="transmembrane region" description="Helical" evidence="9">
    <location>
        <begin position="263"/>
        <end position="283"/>
    </location>
</feature>